<feature type="active site" description="Proton donor/acceptor" evidence="7">
    <location>
        <position position="323"/>
    </location>
</feature>
<dbReference type="InterPro" id="IPR038063">
    <property type="entry name" value="Transpep_catalytic_dom"/>
</dbReference>
<evidence type="ECO:0000313" key="11">
    <source>
        <dbReference type="Proteomes" id="UP000033411"/>
    </source>
</evidence>
<reference evidence="10 11" key="1">
    <citation type="submission" date="2015-03" db="EMBL/GenBank/DDBJ databases">
        <authorList>
            <person name="Lepp D."/>
            <person name="Hassan Y.I."/>
            <person name="Li X.-Z."/>
            <person name="Zhou T."/>
        </authorList>
    </citation>
    <scope>NUCLEOTIDE SEQUENCE [LARGE SCALE GENOMIC DNA]</scope>
    <source>
        <strain evidence="10 11">E84</strain>
    </source>
</reference>
<dbReference type="PATRIC" id="fig|1293439.3.peg.675"/>
<keyword evidence="8" id="KW-0732">Signal</keyword>
<dbReference type="RefSeq" id="WP_046138597.1">
    <property type="nucleotide sequence ID" value="NZ_LANJ01000011.1"/>
</dbReference>
<dbReference type="InterPro" id="IPR005490">
    <property type="entry name" value="LD_TPept_cat_dom"/>
</dbReference>
<comment type="similarity">
    <text evidence="2">Belongs to the YkuD family.</text>
</comment>
<evidence type="ECO:0000256" key="6">
    <source>
        <dbReference type="ARBA" id="ARBA00023316"/>
    </source>
</evidence>
<dbReference type="GO" id="GO:0009252">
    <property type="term" value="P:peptidoglycan biosynthetic process"/>
    <property type="evidence" value="ECO:0007669"/>
    <property type="project" value="UniProtKB-UniPathway"/>
</dbReference>
<feature type="signal peptide" evidence="8">
    <location>
        <begin position="1"/>
        <end position="27"/>
    </location>
</feature>
<dbReference type="Gene3D" id="1.10.101.10">
    <property type="entry name" value="PGBD-like superfamily/PGBD"/>
    <property type="match status" value="1"/>
</dbReference>
<dbReference type="SUPFAM" id="SSF141523">
    <property type="entry name" value="L,D-transpeptidase catalytic domain-like"/>
    <property type="match status" value="1"/>
</dbReference>
<comment type="pathway">
    <text evidence="1 7">Cell wall biogenesis; peptidoglycan biosynthesis.</text>
</comment>
<evidence type="ECO:0000256" key="5">
    <source>
        <dbReference type="ARBA" id="ARBA00022984"/>
    </source>
</evidence>
<sequence>MRLNRRSLLKTMALAGATAALPTVARAQEGESLFDIFGRGNVLRNVNTDGNTAAAQALIATNEPILSYDTAYNLQLAISQYEPFVANGGWEEVPQEAFRLVVGKSGRPVIALKRRLISSGDMALVPNVNDQFDEATDRGVRAFQARHGLIVNGQVDEPTWYALNVPAATRLNQLYLNAQRVQTMAANLNPRYVVVNIPAATIEAVNEGMVEQRHTAVVGRVDRATPIMASKVSQINFNPYWHVPKSLVRQDLTKYMLQNPNYLAEQNIFIYDGAGNKIDPQTINWAAITDQQVNYMYRQEPGAANSMGHCKINFYNPYDCYLHDTPSKALFGENARFHSSGCVRVDGVAQLVNWLLRDNGDWDQGKVDSTFDSLKRLDVEVKARVPIHTTYITAWANKQGIVSFRDDVYDFDKQGKVTFDA</sequence>
<feature type="domain" description="L,D-TPase catalytic" evidence="9">
    <location>
        <begin position="191"/>
        <end position="370"/>
    </location>
</feature>
<dbReference type="InterPro" id="IPR036366">
    <property type="entry name" value="PGBDSf"/>
</dbReference>
<keyword evidence="6 7" id="KW-0961">Cell wall biogenesis/degradation</keyword>
<dbReference type="STRING" id="1293439.WH87_05555"/>
<protein>
    <recommendedName>
        <fullName evidence="9">L,D-TPase catalytic domain-containing protein</fullName>
    </recommendedName>
</protein>
<name>A0A0F5QG01_9HYPH</name>
<dbReference type="CDD" id="cd16913">
    <property type="entry name" value="YkuD_like"/>
    <property type="match status" value="1"/>
</dbReference>
<evidence type="ECO:0000259" key="9">
    <source>
        <dbReference type="PROSITE" id="PS52029"/>
    </source>
</evidence>
<dbReference type="AlphaFoldDB" id="A0A0F5QG01"/>
<dbReference type="InterPro" id="IPR006311">
    <property type="entry name" value="TAT_signal"/>
</dbReference>
<evidence type="ECO:0000256" key="1">
    <source>
        <dbReference type="ARBA" id="ARBA00004752"/>
    </source>
</evidence>
<accession>A0A0F5QG01</accession>
<evidence type="ECO:0000256" key="8">
    <source>
        <dbReference type="SAM" id="SignalP"/>
    </source>
</evidence>
<evidence type="ECO:0000256" key="7">
    <source>
        <dbReference type="PROSITE-ProRule" id="PRU01373"/>
    </source>
</evidence>
<dbReference type="SUPFAM" id="SSF47090">
    <property type="entry name" value="PGBD-like"/>
    <property type="match status" value="1"/>
</dbReference>
<dbReference type="GO" id="GO:0004180">
    <property type="term" value="F:carboxypeptidase activity"/>
    <property type="evidence" value="ECO:0007669"/>
    <property type="project" value="UniProtKB-ARBA"/>
</dbReference>
<feature type="chain" id="PRO_5002494302" description="L,D-TPase catalytic domain-containing protein" evidence="8">
    <location>
        <begin position="28"/>
        <end position="421"/>
    </location>
</feature>
<dbReference type="Pfam" id="PF01471">
    <property type="entry name" value="PG_binding_1"/>
    <property type="match status" value="1"/>
</dbReference>
<dbReference type="Gene3D" id="2.40.440.10">
    <property type="entry name" value="L,D-transpeptidase catalytic domain-like"/>
    <property type="match status" value="1"/>
</dbReference>
<gene>
    <name evidence="10" type="ORF">WH87_05555</name>
</gene>
<dbReference type="Pfam" id="PF03734">
    <property type="entry name" value="YkuD"/>
    <property type="match status" value="1"/>
</dbReference>
<dbReference type="InterPro" id="IPR036365">
    <property type="entry name" value="PGBD-like_sf"/>
</dbReference>
<keyword evidence="4 7" id="KW-0133">Cell shape</keyword>
<evidence type="ECO:0000313" key="10">
    <source>
        <dbReference type="EMBL" id="KKC39912.1"/>
    </source>
</evidence>
<keyword evidence="3" id="KW-0808">Transferase</keyword>
<comment type="caution">
    <text evidence="10">The sequence shown here is derived from an EMBL/GenBank/DDBJ whole genome shotgun (WGS) entry which is preliminary data.</text>
</comment>
<proteinExistence type="inferred from homology"/>
<dbReference type="PANTHER" id="PTHR41533">
    <property type="entry name" value="L,D-TRANSPEPTIDASE HI_1667-RELATED"/>
    <property type="match status" value="1"/>
</dbReference>
<dbReference type="GO" id="GO:0008360">
    <property type="term" value="P:regulation of cell shape"/>
    <property type="evidence" value="ECO:0007669"/>
    <property type="project" value="UniProtKB-UniRule"/>
</dbReference>
<dbReference type="InterPro" id="IPR002477">
    <property type="entry name" value="Peptidoglycan-bd-like"/>
</dbReference>
<dbReference type="InterPro" id="IPR052905">
    <property type="entry name" value="LD-transpeptidase_YkuD-like"/>
</dbReference>
<organism evidence="10 11">
    <name type="scientific">Devosia epidermidihirudinis</name>
    <dbReference type="NCBI Taxonomy" id="1293439"/>
    <lineage>
        <taxon>Bacteria</taxon>
        <taxon>Pseudomonadati</taxon>
        <taxon>Pseudomonadota</taxon>
        <taxon>Alphaproteobacteria</taxon>
        <taxon>Hyphomicrobiales</taxon>
        <taxon>Devosiaceae</taxon>
        <taxon>Devosia</taxon>
    </lineage>
</organism>
<dbReference type="PROSITE" id="PS51318">
    <property type="entry name" value="TAT"/>
    <property type="match status" value="1"/>
</dbReference>
<dbReference type="GO" id="GO:0071555">
    <property type="term" value="P:cell wall organization"/>
    <property type="evidence" value="ECO:0007669"/>
    <property type="project" value="UniProtKB-UniRule"/>
</dbReference>
<dbReference type="EMBL" id="LANJ01000011">
    <property type="protein sequence ID" value="KKC39912.1"/>
    <property type="molecule type" value="Genomic_DNA"/>
</dbReference>
<evidence type="ECO:0000256" key="2">
    <source>
        <dbReference type="ARBA" id="ARBA00005992"/>
    </source>
</evidence>
<evidence type="ECO:0000256" key="4">
    <source>
        <dbReference type="ARBA" id="ARBA00022960"/>
    </source>
</evidence>
<dbReference type="PANTHER" id="PTHR41533:SF2">
    <property type="entry name" value="BLR7131 PROTEIN"/>
    <property type="match status" value="1"/>
</dbReference>
<keyword evidence="5 7" id="KW-0573">Peptidoglycan synthesis</keyword>
<evidence type="ECO:0000256" key="3">
    <source>
        <dbReference type="ARBA" id="ARBA00022679"/>
    </source>
</evidence>
<dbReference type="GO" id="GO:0016740">
    <property type="term" value="F:transferase activity"/>
    <property type="evidence" value="ECO:0007669"/>
    <property type="project" value="UniProtKB-KW"/>
</dbReference>
<dbReference type="PROSITE" id="PS52029">
    <property type="entry name" value="LD_TPASE"/>
    <property type="match status" value="1"/>
</dbReference>
<feature type="active site" description="Nucleophile" evidence="7">
    <location>
        <position position="342"/>
    </location>
</feature>
<dbReference type="UniPathway" id="UPA00219"/>
<dbReference type="Proteomes" id="UP000033411">
    <property type="component" value="Unassembled WGS sequence"/>
</dbReference>
<keyword evidence="11" id="KW-1185">Reference proteome</keyword>